<dbReference type="HOGENOM" id="CLU_112632_1_3_0"/>
<comment type="catalytic activity">
    <reaction evidence="1 6">
        <text>7,8-dihydroneopterin = 6-hydroxymethyl-7,8-dihydropterin + glycolaldehyde</text>
        <dbReference type="Rhea" id="RHEA:10540"/>
        <dbReference type="ChEBI" id="CHEBI:17001"/>
        <dbReference type="ChEBI" id="CHEBI:17071"/>
        <dbReference type="ChEBI" id="CHEBI:44841"/>
        <dbReference type="EC" id="4.1.2.25"/>
    </reaction>
</comment>
<dbReference type="InterPro" id="IPR006157">
    <property type="entry name" value="FolB_dom"/>
</dbReference>
<evidence type="ECO:0000256" key="4">
    <source>
        <dbReference type="ARBA" id="ARBA00022909"/>
    </source>
</evidence>
<feature type="domain" description="Dihydroneopterin aldolase/epimerase" evidence="7">
    <location>
        <begin position="5"/>
        <end position="119"/>
    </location>
</feature>
<dbReference type="eggNOG" id="COG1539">
    <property type="taxonomic scope" value="Bacteria"/>
</dbReference>
<dbReference type="KEGG" id="tro:trd_1326"/>
<dbReference type="OrthoDB" id="9803748at2"/>
<dbReference type="STRING" id="309801.trd_1326"/>
<dbReference type="NCBIfam" id="TIGR00526">
    <property type="entry name" value="folB_dom"/>
    <property type="match status" value="1"/>
</dbReference>
<evidence type="ECO:0000313" key="8">
    <source>
        <dbReference type="EMBL" id="ACM04604.1"/>
    </source>
</evidence>
<dbReference type="GO" id="GO:0004150">
    <property type="term" value="F:dihydroneopterin aldolase activity"/>
    <property type="evidence" value="ECO:0007669"/>
    <property type="project" value="UniProtKB-UniRule"/>
</dbReference>
<dbReference type="NCBIfam" id="TIGR00525">
    <property type="entry name" value="folB"/>
    <property type="match status" value="1"/>
</dbReference>
<keyword evidence="4 6" id="KW-0289">Folate biosynthesis</keyword>
<protein>
    <recommendedName>
        <fullName evidence="6">7,8-dihydroneopterin aldolase</fullName>
        <ecNumber evidence="6">4.1.2.25</ecNumber>
    </recommendedName>
</protein>
<dbReference type="AlphaFoldDB" id="B9L2C4"/>
<evidence type="ECO:0000256" key="3">
    <source>
        <dbReference type="ARBA" id="ARBA00005708"/>
    </source>
</evidence>
<comment type="pathway">
    <text evidence="2 6">Cofactor biosynthesis; tetrahydrofolate biosynthesis; 2-amino-4-hydroxy-6-hydroxymethyl-7,8-dihydropteridine diphosphate from 7,8-dihydroneopterin triphosphate: step 3/4.</text>
</comment>
<evidence type="ECO:0000256" key="1">
    <source>
        <dbReference type="ARBA" id="ARBA00001353"/>
    </source>
</evidence>
<dbReference type="EC" id="4.1.2.25" evidence="6"/>
<dbReference type="GO" id="GO:0005737">
    <property type="term" value="C:cytoplasm"/>
    <property type="evidence" value="ECO:0007669"/>
    <property type="project" value="TreeGrafter"/>
</dbReference>
<organism evidence="8 9">
    <name type="scientific">Thermomicrobium roseum (strain ATCC 27502 / DSM 5159 / P-2)</name>
    <dbReference type="NCBI Taxonomy" id="309801"/>
    <lineage>
        <taxon>Bacteria</taxon>
        <taxon>Pseudomonadati</taxon>
        <taxon>Thermomicrobiota</taxon>
        <taxon>Thermomicrobia</taxon>
        <taxon>Thermomicrobiales</taxon>
        <taxon>Thermomicrobiaceae</taxon>
        <taxon>Thermomicrobium</taxon>
    </lineage>
</organism>
<proteinExistence type="inferred from homology"/>
<evidence type="ECO:0000256" key="6">
    <source>
        <dbReference type="RuleBase" id="RU362079"/>
    </source>
</evidence>
<dbReference type="CDD" id="cd00534">
    <property type="entry name" value="DHNA_DHNTPE"/>
    <property type="match status" value="1"/>
</dbReference>
<gene>
    <name evidence="8" type="primary">folB</name>
    <name evidence="8" type="ordered locus">trd_1326</name>
</gene>
<dbReference type="GO" id="GO:0046656">
    <property type="term" value="P:folic acid biosynthetic process"/>
    <property type="evidence" value="ECO:0007669"/>
    <property type="project" value="UniProtKB-UniRule"/>
</dbReference>
<dbReference type="Pfam" id="PF02152">
    <property type="entry name" value="FolB"/>
    <property type="match status" value="1"/>
</dbReference>
<comment type="function">
    <text evidence="6">Catalyzes the conversion of 7,8-dihydroneopterin to 6-hydroxymethyl-7,8-dihydropterin.</text>
</comment>
<keyword evidence="5 6" id="KW-0456">Lyase</keyword>
<dbReference type="RefSeq" id="WP_015922275.1">
    <property type="nucleotide sequence ID" value="NC_011959.1"/>
</dbReference>
<dbReference type="Gene3D" id="3.30.1130.10">
    <property type="match status" value="1"/>
</dbReference>
<evidence type="ECO:0000259" key="7">
    <source>
        <dbReference type="SMART" id="SM00905"/>
    </source>
</evidence>
<evidence type="ECO:0000256" key="5">
    <source>
        <dbReference type="ARBA" id="ARBA00023239"/>
    </source>
</evidence>
<dbReference type="GO" id="GO:0046654">
    <property type="term" value="P:tetrahydrofolate biosynthetic process"/>
    <property type="evidence" value="ECO:0007669"/>
    <property type="project" value="UniProtKB-UniRule"/>
</dbReference>
<evidence type="ECO:0000256" key="2">
    <source>
        <dbReference type="ARBA" id="ARBA00005013"/>
    </source>
</evidence>
<dbReference type="EMBL" id="CP001275">
    <property type="protein sequence ID" value="ACM04604.1"/>
    <property type="molecule type" value="Genomic_DNA"/>
</dbReference>
<dbReference type="PANTHER" id="PTHR42844:SF1">
    <property type="entry name" value="DIHYDRONEOPTERIN ALDOLASE 1-RELATED"/>
    <property type="match status" value="1"/>
</dbReference>
<dbReference type="PANTHER" id="PTHR42844">
    <property type="entry name" value="DIHYDRONEOPTERIN ALDOLASE 1-RELATED"/>
    <property type="match status" value="1"/>
</dbReference>
<dbReference type="SUPFAM" id="SSF55620">
    <property type="entry name" value="Tetrahydrobiopterin biosynthesis enzymes-like"/>
    <property type="match status" value="1"/>
</dbReference>
<name>B9L2C4_THERP</name>
<reference evidence="8 9" key="1">
    <citation type="journal article" date="2009" name="PLoS ONE">
        <title>Complete genome sequence of the aerobic CO-oxidizing thermophile Thermomicrobium roseum.</title>
        <authorList>
            <person name="Wu D."/>
            <person name="Raymond J."/>
            <person name="Wu M."/>
            <person name="Chatterji S."/>
            <person name="Ren Q."/>
            <person name="Graham J.E."/>
            <person name="Bryant D.A."/>
            <person name="Robb F."/>
            <person name="Colman A."/>
            <person name="Tallon L.J."/>
            <person name="Badger J.H."/>
            <person name="Madupu R."/>
            <person name="Ward N.L."/>
            <person name="Eisen J.A."/>
        </authorList>
    </citation>
    <scope>NUCLEOTIDE SEQUENCE [LARGE SCALE GENOMIC DNA]</scope>
    <source>
        <strain evidence="9">ATCC 27502 / DSM 5159 / P-2</strain>
    </source>
</reference>
<evidence type="ECO:0000313" key="9">
    <source>
        <dbReference type="Proteomes" id="UP000000447"/>
    </source>
</evidence>
<dbReference type="SMART" id="SM00905">
    <property type="entry name" value="FolB"/>
    <property type="match status" value="1"/>
</dbReference>
<dbReference type="InterPro" id="IPR006156">
    <property type="entry name" value="Dihydroneopterin_aldolase"/>
</dbReference>
<dbReference type="FunFam" id="3.30.1130.10:FF:000003">
    <property type="entry name" value="7,8-dihydroneopterin aldolase"/>
    <property type="match status" value="1"/>
</dbReference>
<accession>B9L2C4</accession>
<dbReference type="Proteomes" id="UP000000447">
    <property type="component" value="Chromosome"/>
</dbReference>
<comment type="similarity">
    <text evidence="3 6">Belongs to the DHNA family.</text>
</comment>
<keyword evidence="9" id="KW-1185">Reference proteome</keyword>
<sequence length="123" mass="13843">MSDRLLLRGMEFYAYHGVHPEERRLGQRFVVDLEVELDLVPAGRSDTLEATVNYGTLYHTVRAIVEGEPRQLIEAVAEAIARTILADYPLVQAVTVRVWKLAPPIAGAHLERVGVEIRRVRDA</sequence>
<dbReference type="UniPathway" id="UPA00077">
    <property type="reaction ID" value="UER00154"/>
</dbReference>
<dbReference type="InterPro" id="IPR043133">
    <property type="entry name" value="GTP-CH-I_C/QueF"/>
</dbReference>